<evidence type="ECO:0000313" key="2">
    <source>
        <dbReference type="EMBL" id="RIA94802.1"/>
    </source>
</evidence>
<dbReference type="AlphaFoldDB" id="A0A397TAA3"/>
<feature type="compositionally biased region" description="Polar residues" evidence="1">
    <location>
        <begin position="143"/>
        <end position="171"/>
    </location>
</feature>
<feature type="compositionally biased region" description="Polar residues" evidence="1">
    <location>
        <begin position="211"/>
        <end position="228"/>
    </location>
</feature>
<dbReference type="Proteomes" id="UP000265703">
    <property type="component" value="Unassembled WGS sequence"/>
</dbReference>
<name>A0A397TAA3_9GLOM</name>
<evidence type="ECO:0000256" key="1">
    <source>
        <dbReference type="SAM" id="MobiDB-lite"/>
    </source>
</evidence>
<dbReference type="OrthoDB" id="2438256at2759"/>
<comment type="caution">
    <text evidence="2">The sequence shown here is derived from an EMBL/GenBank/DDBJ whole genome shotgun (WGS) entry which is preliminary data.</text>
</comment>
<reference evidence="2 3" key="1">
    <citation type="submission" date="2018-06" db="EMBL/GenBank/DDBJ databases">
        <title>Comparative genomics reveals the genomic features of Rhizophagus irregularis, R. cerebriforme, R. diaphanum and Gigaspora rosea, and their symbiotic lifestyle signature.</title>
        <authorList>
            <person name="Morin E."/>
            <person name="San Clemente H."/>
            <person name="Chen E.C.H."/>
            <person name="De La Providencia I."/>
            <person name="Hainaut M."/>
            <person name="Kuo A."/>
            <person name="Kohler A."/>
            <person name="Murat C."/>
            <person name="Tang N."/>
            <person name="Roy S."/>
            <person name="Loubradou J."/>
            <person name="Henrissat B."/>
            <person name="Grigoriev I.V."/>
            <person name="Corradi N."/>
            <person name="Roux C."/>
            <person name="Martin F.M."/>
        </authorList>
    </citation>
    <scope>NUCLEOTIDE SEQUENCE [LARGE SCALE GENOMIC DNA]</scope>
    <source>
        <strain evidence="2 3">DAOM 227022</strain>
    </source>
</reference>
<gene>
    <name evidence="2" type="ORF">C1645_817502</name>
</gene>
<feature type="region of interest" description="Disordered" evidence="1">
    <location>
        <begin position="208"/>
        <end position="230"/>
    </location>
</feature>
<feature type="region of interest" description="Disordered" evidence="1">
    <location>
        <begin position="112"/>
        <end position="195"/>
    </location>
</feature>
<accession>A0A397TAA3</accession>
<feature type="compositionally biased region" description="Low complexity" evidence="1">
    <location>
        <begin position="172"/>
        <end position="192"/>
    </location>
</feature>
<dbReference type="EMBL" id="QKYT01000073">
    <property type="protein sequence ID" value="RIA94802.1"/>
    <property type="molecule type" value="Genomic_DNA"/>
</dbReference>
<proteinExistence type="predicted"/>
<keyword evidence="3" id="KW-1185">Reference proteome</keyword>
<evidence type="ECO:0000313" key="3">
    <source>
        <dbReference type="Proteomes" id="UP000265703"/>
    </source>
</evidence>
<sequence length="259" mass="29317">MSVMPSGSNNSRIIILEDRIKEINLSEEERAAFRKAKSQVQNHSRLGALAGTLTGAYFSRIKKYSLGLSLAICFGSMTLGSQIGFVTGTAAGIRTIKSLPNSQRIFEEIKRAHLKQNIPPPRKNQEQRDDDDQSSTLLDEFTPDNQDLTNNENEQQSSWAKYRSPQTPSRRQQQQSSSQQDDNNNDSSSWDNIKAENSGLSTWDKIRQKNKIAQQQQNPTFDGESSNEIIPRTREDFEELYGEGKIKTNKYGDIEIINK</sequence>
<organism evidence="2 3">
    <name type="scientific">Glomus cerebriforme</name>
    <dbReference type="NCBI Taxonomy" id="658196"/>
    <lineage>
        <taxon>Eukaryota</taxon>
        <taxon>Fungi</taxon>
        <taxon>Fungi incertae sedis</taxon>
        <taxon>Mucoromycota</taxon>
        <taxon>Glomeromycotina</taxon>
        <taxon>Glomeromycetes</taxon>
        <taxon>Glomerales</taxon>
        <taxon>Glomeraceae</taxon>
        <taxon>Glomus</taxon>
    </lineage>
</organism>
<protein>
    <submittedName>
        <fullName evidence="2">Uncharacterized protein</fullName>
    </submittedName>
</protein>